<keyword evidence="2" id="KW-1185">Reference proteome</keyword>
<comment type="caution">
    <text evidence="1">The sequence shown here is derived from an EMBL/GenBank/DDBJ whole genome shotgun (WGS) entry which is preliminary data.</text>
</comment>
<protein>
    <submittedName>
        <fullName evidence="1">Uncharacterized protein</fullName>
    </submittedName>
</protein>
<organism evidence="1 2">
    <name type="scientific">Trichoderma cornu-damae</name>
    <dbReference type="NCBI Taxonomy" id="654480"/>
    <lineage>
        <taxon>Eukaryota</taxon>
        <taxon>Fungi</taxon>
        <taxon>Dikarya</taxon>
        <taxon>Ascomycota</taxon>
        <taxon>Pezizomycotina</taxon>
        <taxon>Sordariomycetes</taxon>
        <taxon>Hypocreomycetidae</taxon>
        <taxon>Hypocreales</taxon>
        <taxon>Hypocreaceae</taxon>
        <taxon>Trichoderma</taxon>
    </lineage>
</organism>
<evidence type="ECO:0000313" key="2">
    <source>
        <dbReference type="Proteomes" id="UP000827724"/>
    </source>
</evidence>
<dbReference type="AlphaFoldDB" id="A0A9P8QDV8"/>
<dbReference type="Proteomes" id="UP000827724">
    <property type="component" value="Unassembled WGS sequence"/>
</dbReference>
<dbReference type="EMBL" id="JAIWOZ010000007">
    <property type="protein sequence ID" value="KAH6603371.1"/>
    <property type="molecule type" value="Genomic_DNA"/>
</dbReference>
<name>A0A9P8QDV8_9HYPO</name>
<gene>
    <name evidence="1" type="ORF">Trco_008146</name>
</gene>
<accession>A0A9P8QDV8</accession>
<reference evidence="1" key="1">
    <citation type="submission" date="2021-08" db="EMBL/GenBank/DDBJ databases">
        <title>Chromosome-Level Trichoderma cornu-damae using Hi-C Data.</title>
        <authorList>
            <person name="Kim C.S."/>
        </authorList>
    </citation>
    <scope>NUCLEOTIDE SEQUENCE</scope>
    <source>
        <strain evidence="1">KA19-0412C</strain>
    </source>
</reference>
<evidence type="ECO:0000313" key="1">
    <source>
        <dbReference type="EMBL" id="KAH6603371.1"/>
    </source>
</evidence>
<proteinExistence type="predicted"/>
<sequence>MPKCCLEDFRRWDQSKALSTRLVMGHLDIVEDAGATLIALGAQIWRMWTSRNTSRIISRSRSR</sequence>